<evidence type="ECO:0000313" key="4">
    <source>
        <dbReference type="EMBL" id="GHB63593.1"/>
    </source>
</evidence>
<dbReference type="InterPro" id="IPR013154">
    <property type="entry name" value="ADH-like_N"/>
</dbReference>
<keyword evidence="5" id="KW-1185">Reference proteome</keyword>
<name>A0A8J3D959_9BACT</name>
<feature type="domain" description="Alcohol dehydrogenase-like N-terminal" evidence="3">
    <location>
        <begin position="25"/>
        <end position="133"/>
    </location>
</feature>
<dbReference type="Pfam" id="PF00107">
    <property type="entry name" value="ADH_zinc_N"/>
    <property type="match status" value="1"/>
</dbReference>
<feature type="domain" description="Alcohol dehydrogenase-like C-terminal" evidence="2">
    <location>
        <begin position="173"/>
        <end position="301"/>
    </location>
</feature>
<dbReference type="EMBL" id="BMXF01000001">
    <property type="protein sequence ID" value="GHB63593.1"/>
    <property type="molecule type" value="Genomic_DNA"/>
</dbReference>
<dbReference type="AlphaFoldDB" id="A0A8J3D959"/>
<organism evidence="4 5">
    <name type="scientific">Persicitalea jodogahamensis</name>
    <dbReference type="NCBI Taxonomy" id="402147"/>
    <lineage>
        <taxon>Bacteria</taxon>
        <taxon>Pseudomonadati</taxon>
        <taxon>Bacteroidota</taxon>
        <taxon>Cytophagia</taxon>
        <taxon>Cytophagales</taxon>
        <taxon>Spirosomataceae</taxon>
        <taxon>Persicitalea</taxon>
    </lineage>
</organism>
<dbReference type="SUPFAM" id="SSF51735">
    <property type="entry name" value="NAD(P)-binding Rossmann-fold domains"/>
    <property type="match status" value="1"/>
</dbReference>
<dbReference type="InterPro" id="IPR050129">
    <property type="entry name" value="Zn_alcohol_dh"/>
</dbReference>
<dbReference type="InterPro" id="IPR011032">
    <property type="entry name" value="GroES-like_sf"/>
</dbReference>
<comment type="caution">
    <text evidence="4">The sequence shown here is derived from an EMBL/GenBank/DDBJ whole genome shotgun (WGS) entry which is preliminary data.</text>
</comment>
<dbReference type="SUPFAM" id="SSF50129">
    <property type="entry name" value="GroES-like"/>
    <property type="match status" value="1"/>
</dbReference>
<dbReference type="InterPro" id="IPR013149">
    <property type="entry name" value="ADH-like_C"/>
</dbReference>
<dbReference type="CDD" id="cd08261">
    <property type="entry name" value="Zn_ADH7"/>
    <property type="match status" value="1"/>
</dbReference>
<dbReference type="GO" id="GO:0016491">
    <property type="term" value="F:oxidoreductase activity"/>
    <property type="evidence" value="ECO:0007669"/>
    <property type="project" value="UniProtKB-KW"/>
</dbReference>
<reference evidence="4 5" key="1">
    <citation type="journal article" date="2014" name="Int. J. Syst. Evol. Microbiol.">
        <title>Complete genome sequence of Corynebacterium casei LMG S-19264T (=DSM 44701T), isolated from a smear-ripened cheese.</title>
        <authorList>
            <consortium name="US DOE Joint Genome Institute (JGI-PGF)"/>
            <person name="Walter F."/>
            <person name="Albersmeier A."/>
            <person name="Kalinowski J."/>
            <person name="Ruckert C."/>
        </authorList>
    </citation>
    <scope>NUCLEOTIDE SEQUENCE [LARGE SCALE GENOMIC DNA]</scope>
    <source>
        <strain evidence="4 5">KCTC 12866</strain>
    </source>
</reference>
<dbReference type="Gene3D" id="3.40.50.720">
    <property type="entry name" value="NAD(P)-binding Rossmann-like Domain"/>
    <property type="match status" value="1"/>
</dbReference>
<sequence length="341" mass="37305">MKTIILNKPGELHLIERAELEAAADEEAIVKIKRVGICGTDYHAFSGNQPYFSYPRVLGHELGAEVIALGGSQAIATLKIGDRVSVEPYLNCNDCQACRGGHFNCCERIQVLGVHTDGGMTEFLKVPIRKLHKSEVLSFDQLALVETLGIGLHAVNRAGIRPEDSVLVIGAGPIGLSVAQFSKLSGATVGVADMTAGRLEFIRRHGISDRSIVVKEPLTPEYIREFFGGDLPSVIIDATGNRGSMLNAFNLIAHGGKVVFVGLFQGEVEFNDPNFHRREVTLLASRNSLPDDFRKIISLMETGQIDTAPWLSHRTDFEHLSTDFATFMEPDQELIKAIIEV</sequence>
<dbReference type="RefSeq" id="WP_189563858.1">
    <property type="nucleotide sequence ID" value="NZ_BMXF01000001.1"/>
</dbReference>
<dbReference type="Gene3D" id="3.90.180.10">
    <property type="entry name" value="Medium-chain alcohol dehydrogenases, catalytic domain"/>
    <property type="match status" value="1"/>
</dbReference>
<keyword evidence="1" id="KW-0560">Oxidoreductase</keyword>
<evidence type="ECO:0000256" key="1">
    <source>
        <dbReference type="ARBA" id="ARBA00023002"/>
    </source>
</evidence>
<evidence type="ECO:0000313" key="5">
    <source>
        <dbReference type="Proteomes" id="UP000598271"/>
    </source>
</evidence>
<dbReference type="Pfam" id="PF08240">
    <property type="entry name" value="ADH_N"/>
    <property type="match status" value="1"/>
</dbReference>
<dbReference type="PANTHER" id="PTHR43401:SF3">
    <property type="entry name" value="L-GALACTONATE-5-DEHYDROGENASE"/>
    <property type="match status" value="1"/>
</dbReference>
<proteinExistence type="predicted"/>
<dbReference type="PANTHER" id="PTHR43401">
    <property type="entry name" value="L-THREONINE 3-DEHYDROGENASE"/>
    <property type="match status" value="1"/>
</dbReference>
<dbReference type="InterPro" id="IPR036291">
    <property type="entry name" value="NAD(P)-bd_dom_sf"/>
</dbReference>
<evidence type="ECO:0000259" key="3">
    <source>
        <dbReference type="Pfam" id="PF08240"/>
    </source>
</evidence>
<gene>
    <name evidence="4" type="primary">yjjN</name>
    <name evidence="4" type="ORF">GCM10007390_16790</name>
</gene>
<accession>A0A8J3D959</accession>
<protein>
    <submittedName>
        <fullName evidence="4">Zinc-type alcohol dehydrogenase</fullName>
    </submittedName>
</protein>
<evidence type="ECO:0000259" key="2">
    <source>
        <dbReference type="Pfam" id="PF00107"/>
    </source>
</evidence>
<dbReference type="Proteomes" id="UP000598271">
    <property type="component" value="Unassembled WGS sequence"/>
</dbReference>